<evidence type="ECO:0000313" key="3">
    <source>
        <dbReference type="Proteomes" id="UP001164390"/>
    </source>
</evidence>
<keyword evidence="1" id="KW-0472">Membrane</keyword>
<feature type="transmembrane region" description="Helical" evidence="1">
    <location>
        <begin position="84"/>
        <end position="104"/>
    </location>
</feature>
<evidence type="ECO:0000313" key="2">
    <source>
        <dbReference type="EMBL" id="UYM07599.1"/>
    </source>
</evidence>
<reference evidence="2" key="1">
    <citation type="submission" date="2022-01" db="EMBL/GenBank/DDBJ databases">
        <title>Nocardioidaceae gen. sp. A5X3R13.</title>
        <authorList>
            <person name="Lopez Marin M.A."/>
            <person name="Uhlik O."/>
        </authorList>
    </citation>
    <scope>NUCLEOTIDE SEQUENCE</scope>
    <source>
        <strain evidence="2">A5X3R13</strain>
    </source>
</reference>
<dbReference type="InterPro" id="IPR046192">
    <property type="entry name" value="DUF6220"/>
</dbReference>
<evidence type="ECO:0000256" key="1">
    <source>
        <dbReference type="SAM" id="Phobius"/>
    </source>
</evidence>
<accession>A0AA46TLN2</accession>
<proteinExistence type="predicted"/>
<organism evidence="2 3">
    <name type="scientific">Solicola gregarius</name>
    <dbReference type="NCBI Taxonomy" id="2908642"/>
    <lineage>
        <taxon>Bacteria</taxon>
        <taxon>Bacillati</taxon>
        <taxon>Actinomycetota</taxon>
        <taxon>Actinomycetes</taxon>
        <taxon>Propionibacteriales</taxon>
        <taxon>Nocardioidaceae</taxon>
        <taxon>Solicola</taxon>
    </lineage>
</organism>
<dbReference type="EMBL" id="CP094970">
    <property type="protein sequence ID" value="UYM07599.1"/>
    <property type="molecule type" value="Genomic_DNA"/>
</dbReference>
<keyword evidence="1" id="KW-0812">Transmembrane</keyword>
<keyword evidence="3" id="KW-1185">Reference proteome</keyword>
<feature type="transmembrane region" description="Helical" evidence="1">
    <location>
        <begin position="24"/>
        <end position="46"/>
    </location>
</feature>
<feature type="transmembrane region" description="Helical" evidence="1">
    <location>
        <begin position="58"/>
        <end position="77"/>
    </location>
</feature>
<sequence>MTDTSTHSQPAVSGPGGFRRGALAVFRAIGAITLLACVVQIVFAGLGSYGASFDAHRTLGGIIGMLTVLMLIVVLVARPSWLSVGLTVLVVLLATAGQTILANLGDDTDAWFGGIHALNGLVIMGLLSRLSFGEKGFTAARTEVDA</sequence>
<dbReference type="Pfam" id="PF19728">
    <property type="entry name" value="DUF6220"/>
    <property type="match status" value="1"/>
</dbReference>
<feature type="transmembrane region" description="Helical" evidence="1">
    <location>
        <begin position="110"/>
        <end position="127"/>
    </location>
</feature>
<protein>
    <submittedName>
        <fullName evidence="2">DUF6220 domain-containing protein</fullName>
    </submittedName>
</protein>
<dbReference type="RefSeq" id="WP_271636575.1">
    <property type="nucleotide sequence ID" value="NZ_CP094970.1"/>
</dbReference>
<dbReference type="KEGG" id="sgrg:L0C25_11155"/>
<dbReference type="Proteomes" id="UP001164390">
    <property type="component" value="Chromosome"/>
</dbReference>
<gene>
    <name evidence="2" type="ORF">L0C25_11155</name>
</gene>
<keyword evidence="1" id="KW-1133">Transmembrane helix</keyword>
<name>A0AA46TLN2_9ACTN</name>
<dbReference type="AlphaFoldDB" id="A0AA46TLN2"/>